<evidence type="ECO:0008006" key="3">
    <source>
        <dbReference type="Google" id="ProtNLM"/>
    </source>
</evidence>
<organism evidence="1 2">
    <name type="scientific">Mucilaginibacter ginkgonis</name>
    <dbReference type="NCBI Taxonomy" id="2682091"/>
    <lineage>
        <taxon>Bacteria</taxon>
        <taxon>Pseudomonadati</taxon>
        <taxon>Bacteroidota</taxon>
        <taxon>Sphingobacteriia</taxon>
        <taxon>Sphingobacteriales</taxon>
        <taxon>Sphingobacteriaceae</taxon>
        <taxon>Mucilaginibacter</taxon>
    </lineage>
</organism>
<reference evidence="1 2" key="1">
    <citation type="submission" date="2020-12" db="EMBL/GenBank/DDBJ databases">
        <title>HMF7856_wgs.fasta genome submission.</title>
        <authorList>
            <person name="Kang H."/>
            <person name="Kim H."/>
            <person name="Joh K."/>
        </authorList>
    </citation>
    <scope>NUCLEOTIDE SEQUENCE [LARGE SCALE GENOMIC DNA]</scope>
    <source>
        <strain evidence="1 2">HMF7856</strain>
    </source>
</reference>
<sequence length="185" mass="21114">MSASAKNERYPQLSPVTDNTIKGFSKKVNKVVKLKRTYLAQSEYSLELAENTVMKTAQHNMRFRVYDLASYNFSELAQLYIQQGRYSEAKWFFLQSNMLSRQQNNDKLTISNLLNLAEVKSKIGDFVLAQDDLFEARDMASAHGWLTDVISVEKKLKAIQLSRVLNTKTELRYASNAKAETASVN</sequence>
<protein>
    <recommendedName>
        <fullName evidence="3">Tetratricopeptide repeat protein</fullName>
    </recommendedName>
</protein>
<dbReference type="InterPro" id="IPR011990">
    <property type="entry name" value="TPR-like_helical_dom_sf"/>
</dbReference>
<accession>A0A6I4HY05</accession>
<gene>
    <name evidence="1" type="ORF">GO620_014355</name>
</gene>
<dbReference type="Gene3D" id="1.25.40.10">
    <property type="entry name" value="Tetratricopeptide repeat domain"/>
    <property type="match status" value="1"/>
</dbReference>
<dbReference type="EMBL" id="CP066775">
    <property type="protein sequence ID" value="QQL49341.1"/>
    <property type="molecule type" value="Genomic_DNA"/>
</dbReference>
<evidence type="ECO:0000313" key="1">
    <source>
        <dbReference type="EMBL" id="QQL49341.1"/>
    </source>
</evidence>
<proteinExistence type="predicted"/>
<dbReference type="AlphaFoldDB" id="A0A6I4HY05"/>
<dbReference type="Proteomes" id="UP000429232">
    <property type="component" value="Chromosome"/>
</dbReference>
<evidence type="ECO:0000313" key="2">
    <source>
        <dbReference type="Proteomes" id="UP000429232"/>
    </source>
</evidence>
<dbReference type="RefSeq" id="WP_157524458.1">
    <property type="nucleotide sequence ID" value="NZ_CP066775.1"/>
</dbReference>
<name>A0A6I4HY05_9SPHI</name>
<dbReference type="KEGG" id="mgik:GO620_014355"/>
<keyword evidence="2" id="KW-1185">Reference proteome</keyword>
<dbReference type="SUPFAM" id="SSF48452">
    <property type="entry name" value="TPR-like"/>
    <property type="match status" value="1"/>
</dbReference>